<sequence>MNWLDYDIELGRSIESSSKFDRSVEEKSDDIKNYDADDKSTQDSEVRRPHGCTVVGDIVFTQGKATVNYANIGIRGVFIPSDENEVHIRSSIAKFTLIVQKDVVYKRLAEDGFYTQFSCIIITGKGQPDVGTTKFLKMLNEYLQIPVYTLLNFNPYGLHILSAYAFGSKNISYDSSYLTTSNILWLGLRPSN</sequence>
<dbReference type="PRINTS" id="PR01550">
    <property type="entry name" value="TOP6AFAMILY"/>
</dbReference>
<proteinExistence type="predicted"/>
<name>A0A2U1PXX3_ARTAN</name>
<dbReference type="GO" id="GO:0003918">
    <property type="term" value="F:DNA topoisomerase type II (double strand cut, ATP-hydrolyzing) activity"/>
    <property type="evidence" value="ECO:0007669"/>
    <property type="project" value="InterPro"/>
</dbReference>
<dbReference type="GO" id="GO:0042138">
    <property type="term" value="P:meiotic DNA double-strand break formation"/>
    <property type="evidence" value="ECO:0007669"/>
    <property type="project" value="TreeGrafter"/>
</dbReference>
<dbReference type="SUPFAM" id="SSF56726">
    <property type="entry name" value="DNA topoisomerase IV, alpha subunit"/>
    <property type="match status" value="1"/>
</dbReference>
<dbReference type="Gene3D" id="3.40.1360.10">
    <property type="match status" value="1"/>
</dbReference>
<protein>
    <recommendedName>
        <fullName evidence="1">Topoisomerase 6 subunit A/Spo11 TOPRIM domain-containing protein</fullName>
    </recommendedName>
</protein>
<dbReference type="GO" id="GO:0000228">
    <property type="term" value="C:nuclear chromosome"/>
    <property type="evidence" value="ECO:0007669"/>
    <property type="project" value="TreeGrafter"/>
</dbReference>
<dbReference type="STRING" id="35608.A0A2U1PXX3"/>
<dbReference type="GO" id="GO:0003677">
    <property type="term" value="F:DNA binding"/>
    <property type="evidence" value="ECO:0007669"/>
    <property type="project" value="InterPro"/>
</dbReference>
<dbReference type="Proteomes" id="UP000245207">
    <property type="component" value="Unassembled WGS sequence"/>
</dbReference>
<accession>A0A2U1PXX3</accession>
<dbReference type="InterPro" id="IPR002815">
    <property type="entry name" value="Spo11/TopoVI_A"/>
</dbReference>
<comment type="caution">
    <text evidence="2">The sequence shown here is derived from an EMBL/GenBank/DDBJ whole genome shotgun (WGS) entry which is preliminary data.</text>
</comment>
<dbReference type="PANTHER" id="PTHR10848">
    <property type="entry name" value="MEIOTIC RECOMBINATION PROTEIN SPO11"/>
    <property type="match status" value="1"/>
</dbReference>
<reference evidence="2 3" key="1">
    <citation type="journal article" date="2018" name="Mol. Plant">
        <title>The genome of Artemisia annua provides insight into the evolution of Asteraceae family and artemisinin biosynthesis.</title>
        <authorList>
            <person name="Shen Q."/>
            <person name="Zhang L."/>
            <person name="Liao Z."/>
            <person name="Wang S."/>
            <person name="Yan T."/>
            <person name="Shi P."/>
            <person name="Liu M."/>
            <person name="Fu X."/>
            <person name="Pan Q."/>
            <person name="Wang Y."/>
            <person name="Lv Z."/>
            <person name="Lu X."/>
            <person name="Zhang F."/>
            <person name="Jiang W."/>
            <person name="Ma Y."/>
            <person name="Chen M."/>
            <person name="Hao X."/>
            <person name="Li L."/>
            <person name="Tang Y."/>
            <person name="Lv G."/>
            <person name="Zhou Y."/>
            <person name="Sun X."/>
            <person name="Brodelius P.E."/>
            <person name="Rose J.K.C."/>
            <person name="Tang K."/>
        </authorList>
    </citation>
    <scope>NUCLEOTIDE SEQUENCE [LARGE SCALE GENOMIC DNA]</scope>
    <source>
        <strain evidence="3">cv. Huhao1</strain>
        <tissue evidence="2">Leaf</tissue>
    </source>
</reference>
<feature type="domain" description="Topoisomerase 6 subunit A/Spo11 TOPRIM" evidence="1">
    <location>
        <begin position="95"/>
        <end position="191"/>
    </location>
</feature>
<dbReference type="Pfam" id="PF21180">
    <property type="entry name" value="TOP6A-Spo11_Toprim"/>
    <property type="match status" value="1"/>
</dbReference>
<evidence type="ECO:0000259" key="1">
    <source>
        <dbReference type="Pfam" id="PF21180"/>
    </source>
</evidence>
<evidence type="ECO:0000313" key="2">
    <source>
        <dbReference type="EMBL" id="PWA90582.1"/>
    </source>
</evidence>
<evidence type="ECO:0000313" key="3">
    <source>
        <dbReference type="Proteomes" id="UP000245207"/>
    </source>
</evidence>
<dbReference type="OrthoDB" id="5377392at2759"/>
<dbReference type="InterPro" id="IPR034136">
    <property type="entry name" value="TOPRIM_Topo6A/Spo11"/>
</dbReference>
<dbReference type="GO" id="GO:0000706">
    <property type="term" value="P:meiotic DNA double-strand break processing"/>
    <property type="evidence" value="ECO:0007669"/>
    <property type="project" value="TreeGrafter"/>
</dbReference>
<keyword evidence="3" id="KW-1185">Reference proteome</keyword>
<dbReference type="EMBL" id="PKPP01000618">
    <property type="protein sequence ID" value="PWA90582.1"/>
    <property type="molecule type" value="Genomic_DNA"/>
</dbReference>
<organism evidence="2 3">
    <name type="scientific">Artemisia annua</name>
    <name type="common">Sweet wormwood</name>
    <dbReference type="NCBI Taxonomy" id="35608"/>
    <lineage>
        <taxon>Eukaryota</taxon>
        <taxon>Viridiplantae</taxon>
        <taxon>Streptophyta</taxon>
        <taxon>Embryophyta</taxon>
        <taxon>Tracheophyta</taxon>
        <taxon>Spermatophyta</taxon>
        <taxon>Magnoliopsida</taxon>
        <taxon>eudicotyledons</taxon>
        <taxon>Gunneridae</taxon>
        <taxon>Pentapetalae</taxon>
        <taxon>asterids</taxon>
        <taxon>campanulids</taxon>
        <taxon>Asterales</taxon>
        <taxon>Asteraceae</taxon>
        <taxon>Asteroideae</taxon>
        <taxon>Anthemideae</taxon>
        <taxon>Artemisiinae</taxon>
        <taxon>Artemisia</taxon>
    </lineage>
</organism>
<dbReference type="InterPro" id="IPR036078">
    <property type="entry name" value="Spo11/TopoVI_A_sf"/>
</dbReference>
<dbReference type="PANTHER" id="PTHR10848:SF0">
    <property type="entry name" value="MEIOTIC RECOMBINATION PROTEIN SPO11"/>
    <property type="match status" value="1"/>
</dbReference>
<dbReference type="AlphaFoldDB" id="A0A2U1PXX3"/>
<dbReference type="GO" id="GO:0007131">
    <property type="term" value="P:reciprocal meiotic recombination"/>
    <property type="evidence" value="ECO:0007669"/>
    <property type="project" value="TreeGrafter"/>
</dbReference>
<dbReference type="CDD" id="cd00223">
    <property type="entry name" value="TOPRIM_TopoIIB_SPO"/>
    <property type="match status" value="1"/>
</dbReference>
<gene>
    <name evidence="2" type="ORF">CTI12_AA099800</name>
</gene>